<sequence>MKYLVGIYGREHAETTGRLEALLEELTESGELIGGETLADPVGTRTVRVRGGVPEIADGPFGGTGDQLAGYVLVDCESIERATEIAARLPGAGSGAVEVRPIMDLSGQEM</sequence>
<dbReference type="InterPro" id="IPR011008">
    <property type="entry name" value="Dimeric_a/b-barrel"/>
</dbReference>
<dbReference type="InterPro" id="IPR005545">
    <property type="entry name" value="YCII"/>
</dbReference>
<dbReference type="AlphaFoldDB" id="A0A543BT05"/>
<evidence type="ECO:0000259" key="2">
    <source>
        <dbReference type="Pfam" id="PF03795"/>
    </source>
</evidence>
<dbReference type="Proteomes" id="UP000316096">
    <property type="component" value="Unassembled WGS sequence"/>
</dbReference>
<name>A0A543BT05_9ACTN</name>
<dbReference type="OrthoDB" id="668782at2"/>
<dbReference type="SUPFAM" id="SSF54909">
    <property type="entry name" value="Dimeric alpha+beta barrel"/>
    <property type="match status" value="1"/>
</dbReference>
<dbReference type="RefSeq" id="WP_141963644.1">
    <property type="nucleotide sequence ID" value="NZ_VFOZ01000003.1"/>
</dbReference>
<dbReference type="PANTHER" id="PTHR35174:SF3">
    <property type="entry name" value="BLL7171 PROTEIN"/>
    <property type="match status" value="1"/>
</dbReference>
<dbReference type="EMBL" id="VFOZ01000003">
    <property type="protein sequence ID" value="TQL87969.1"/>
    <property type="molecule type" value="Genomic_DNA"/>
</dbReference>
<evidence type="ECO:0000313" key="4">
    <source>
        <dbReference type="Proteomes" id="UP000316096"/>
    </source>
</evidence>
<comment type="caution">
    <text evidence="3">The sequence shown here is derived from an EMBL/GenBank/DDBJ whole genome shotgun (WGS) entry which is preliminary data.</text>
</comment>
<comment type="similarity">
    <text evidence="1">Belongs to the YciI family.</text>
</comment>
<organism evidence="3 4">
    <name type="scientific">Actinoallomurus bryophytorum</name>
    <dbReference type="NCBI Taxonomy" id="1490222"/>
    <lineage>
        <taxon>Bacteria</taxon>
        <taxon>Bacillati</taxon>
        <taxon>Actinomycetota</taxon>
        <taxon>Actinomycetes</taxon>
        <taxon>Streptosporangiales</taxon>
        <taxon>Thermomonosporaceae</taxon>
        <taxon>Actinoallomurus</taxon>
    </lineage>
</organism>
<gene>
    <name evidence="3" type="ORF">FB559_8581</name>
</gene>
<evidence type="ECO:0000313" key="3">
    <source>
        <dbReference type="EMBL" id="TQL87969.1"/>
    </source>
</evidence>
<keyword evidence="4" id="KW-1185">Reference proteome</keyword>
<dbReference type="Gene3D" id="3.30.70.1060">
    <property type="entry name" value="Dimeric alpha+beta barrel"/>
    <property type="match status" value="1"/>
</dbReference>
<feature type="domain" description="YCII-related" evidence="2">
    <location>
        <begin position="1"/>
        <end position="105"/>
    </location>
</feature>
<accession>A0A543BT05</accession>
<reference evidence="3 4" key="1">
    <citation type="submission" date="2019-06" db="EMBL/GenBank/DDBJ databases">
        <title>Sequencing the genomes of 1000 actinobacteria strains.</title>
        <authorList>
            <person name="Klenk H.-P."/>
        </authorList>
    </citation>
    <scope>NUCLEOTIDE SEQUENCE [LARGE SCALE GENOMIC DNA]</scope>
    <source>
        <strain evidence="3 4">DSM 102200</strain>
    </source>
</reference>
<protein>
    <recommendedName>
        <fullName evidence="2">YCII-related domain-containing protein</fullName>
    </recommendedName>
</protein>
<evidence type="ECO:0000256" key="1">
    <source>
        <dbReference type="ARBA" id="ARBA00007689"/>
    </source>
</evidence>
<dbReference type="Pfam" id="PF03795">
    <property type="entry name" value="YCII"/>
    <property type="match status" value="1"/>
</dbReference>
<dbReference type="PANTHER" id="PTHR35174">
    <property type="entry name" value="BLL7171 PROTEIN-RELATED"/>
    <property type="match status" value="1"/>
</dbReference>
<proteinExistence type="inferred from homology"/>